<dbReference type="Pfam" id="PF13439">
    <property type="entry name" value="Glyco_transf_4"/>
    <property type="match status" value="1"/>
</dbReference>
<dbReference type="EMBL" id="PGGK01000001">
    <property type="protein sequence ID" value="TGC11567.1"/>
    <property type="molecule type" value="Genomic_DNA"/>
</dbReference>
<keyword evidence="1" id="KW-0808">Transferase</keyword>
<dbReference type="RefSeq" id="WP_135388283.1">
    <property type="nucleotide sequence ID" value="NZ_PGGK01000001.1"/>
</dbReference>
<evidence type="ECO:0000259" key="3">
    <source>
        <dbReference type="Pfam" id="PF13439"/>
    </source>
</evidence>
<gene>
    <name evidence="4" type="ORF">CUN85_01490</name>
</gene>
<keyword evidence="5" id="KW-1185">Reference proteome</keyword>
<organism evidence="4 5">
    <name type="scientific">Methanolobus halotolerans</name>
    <dbReference type="NCBI Taxonomy" id="2052935"/>
    <lineage>
        <taxon>Archaea</taxon>
        <taxon>Methanobacteriati</taxon>
        <taxon>Methanobacteriota</taxon>
        <taxon>Stenosarchaea group</taxon>
        <taxon>Methanomicrobia</taxon>
        <taxon>Methanosarcinales</taxon>
        <taxon>Methanosarcinaceae</taxon>
        <taxon>Methanolobus</taxon>
    </lineage>
</organism>
<proteinExistence type="predicted"/>
<dbReference type="InterPro" id="IPR028098">
    <property type="entry name" value="Glyco_trans_4-like_N"/>
</dbReference>
<dbReference type="AlphaFoldDB" id="A0A4E0Q0K6"/>
<dbReference type="PANTHER" id="PTHR46401:SF2">
    <property type="entry name" value="GLYCOSYLTRANSFERASE WBBK-RELATED"/>
    <property type="match status" value="1"/>
</dbReference>
<protein>
    <submittedName>
        <fullName evidence="4">Uncharacterized protein</fullName>
    </submittedName>
</protein>
<evidence type="ECO:0000313" key="4">
    <source>
        <dbReference type="EMBL" id="TGC11567.1"/>
    </source>
</evidence>
<dbReference type="Pfam" id="PF00534">
    <property type="entry name" value="Glycos_transf_1"/>
    <property type="match status" value="1"/>
</dbReference>
<evidence type="ECO:0000259" key="2">
    <source>
        <dbReference type="Pfam" id="PF00534"/>
    </source>
</evidence>
<feature type="domain" description="Glycosyltransferase subfamily 4-like N-terminal" evidence="3">
    <location>
        <begin position="23"/>
        <end position="188"/>
    </location>
</feature>
<dbReference type="InterPro" id="IPR001296">
    <property type="entry name" value="Glyco_trans_1"/>
</dbReference>
<dbReference type="GO" id="GO:0016757">
    <property type="term" value="F:glycosyltransferase activity"/>
    <property type="evidence" value="ECO:0007669"/>
    <property type="project" value="InterPro"/>
</dbReference>
<dbReference type="SUPFAM" id="SSF53756">
    <property type="entry name" value="UDP-Glycosyltransferase/glycogen phosphorylase"/>
    <property type="match status" value="1"/>
</dbReference>
<sequence length="397" mass="45379">MNVCIFTGVISLDKNNSDVRKKYLLERIRYFGNKNVNLKILSPMSSNVDYIGANNLCYNHYFFINRKGFKLLSLIFSVPKLVTLDCDILHCLNYQSFFIANFVNFFRKSRYLILFESMGLAYAESIVGSKGSIKVKILSPIITFLEREAFKKSDSVVVYTEILKEFAADHFNIKMDKISVVPHGVSLDTKDFTGFKIVDLLVDLPHKKPIVMYVGLLSKLHGTPYLMKIALELSIKRPNIFIMVLGTGPLKNQFERFIKEYKLTNIILTGYIPSEKVPMYLHMADVLLIPHSKCLQTELDPPTKLFEYLKAGKPIVSFDFKAISEIVGDIAVLVEPDNPSKFVDGVIEVLDNNKYYLELAQKAKLIVDQYSWKVAAEKQFNAYTNLAKKHNFSDKTK</sequence>
<accession>A0A4E0Q0K6</accession>
<name>A0A4E0Q0K6_9EURY</name>
<dbReference type="Gene3D" id="3.40.50.2000">
    <property type="entry name" value="Glycogen Phosphorylase B"/>
    <property type="match status" value="2"/>
</dbReference>
<dbReference type="PANTHER" id="PTHR46401">
    <property type="entry name" value="GLYCOSYLTRANSFERASE WBBK-RELATED"/>
    <property type="match status" value="1"/>
</dbReference>
<reference evidence="4 5" key="1">
    <citation type="submission" date="2017-11" db="EMBL/GenBank/DDBJ databases">
        <title>Isolation and Characterization of Methanogenic Archaea from Saline Meromictic Lake at Siberia.</title>
        <authorList>
            <person name="Shen Y."/>
            <person name="Huang H.-H."/>
            <person name="Lai M.-C."/>
            <person name="Chen S.-C."/>
        </authorList>
    </citation>
    <scope>NUCLEOTIDE SEQUENCE [LARGE SCALE GENOMIC DNA]</scope>
    <source>
        <strain evidence="4 5">SY-01</strain>
    </source>
</reference>
<feature type="domain" description="Glycosyl transferase family 1" evidence="2">
    <location>
        <begin position="204"/>
        <end position="364"/>
    </location>
</feature>
<evidence type="ECO:0000256" key="1">
    <source>
        <dbReference type="ARBA" id="ARBA00022679"/>
    </source>
</evidence>
<evidence type="ECO:0000313" key="5">
    <source>
        <dbReference type="Proteomes" id="UP000297295"/>
    </source>
</evidence>
<comment type="caution">
    <text evidence="4">The sequence shown here is derived from an EMBL/GenBank/DDBJ whole genome shotgun (WGS) entry which is preliminary data.</text>
</comment>
<dbReference type="Proteomes" id="UP000297295">
    <property type="component" value="Unassembled WGS sequence"/>
</dbReference>